<dbReference type="InterPro" id="IPR006439">
    <property type="entry name" value="HAD-SF_hydro_IA"/>
</dbReference>
<evidence type="ECO:0008006" key="7">
    <source>
        <dbReference type="Google" id="ProtNLM"/>
    </source>
</evidence>
<dbReference type="NCBIfam" id="TIGR01549">
    <property type="entry name" value="HAD-SF-IA-v1"/>
    <property type="match status" value="1"/>
</dbReference>
<evidence type="ECO:0000313" key="6">
    <source>
        <dbReference type="Proteomes" id="UP000076567"/>
    </source>
</evidence>
<keyword evidence="4" id="KW-0460">Magnesium</keyword>
<protein>
    <recommendedName>
        <fullName evidence="7">HAD family hydrolase</fullName>
    </recommendedName>
</protein>
<dbReference type="Gene3D" id="1.10.150.240">
    <property type="entry name" value="Putative phosphatase, domain 2"/>
    <property type="match status" value="1"/>
</dbReference>
<evidence type="ECO:0000256" key="4">
    <source>
        <dbReference type="ARBA" id="ARBA00022842"/>
    </source>
</evidence>
<dbReference type="SFLD" id="SFLDS00003">
    <property type="entry name" value="Haloacid_Dehalogenase"/>
    <property type="match status" value="1"/>
</dbReference>
<dbReference type="InterPro" id="IPR051400">
    <property type="entry name" value="HAD-like_hydrolase"/>
</dbReference>
<organism evidence="5 6">
    <name type="scientific">Fictibacillus phosphorivorans</name>
    <dbReference type="NCBI Taxonomy" id="1221500"/>
    <lineage>
        <taxon>Bacteria</taxon>
        <taxon>Bacillati</taxon>
        <taxon>Bacillota</taxon>
        <taxon>Bacilli</taxon>
        <taxon>Bacillales</taxon>
        <taxon>Fictibacillaceae</taxon>
        <taxon>Fictibacillus</taxon>
    </lineage>
</organism>
<evidence type="ECO:0000256" key="1">
    <source>
        <dbReference type="ARBA" id="ARBA00001946"/>
    </source>
</evidence>
<dbReference type="PANTHER" id="PTHR46470">
    <property type="entry name" value="N-ACYLNEURAMINATE-9-PHOSPHATASE"/>
    <property type="match status" value="1"/>
</dbReference>
<evidence type="ECO:0000256" key="2">
    <source>
        <dbReference type="ARBA" id="ARBA00022723"/>
    </source>
</evidence>
<comment type="caution">
    <text evidence="5">The sequence shown here is derived from an EMBL/GenBank/DDBJ whole genome shotgun (WGS) entry which is preliminary data.</text>
</comment>
<evidence type="ECO:0000256" key="3">
    <source>
        <dbReference type="ARBA" id="ARBA00022801"/>
    </source>
</evidence>
<dbReference type="InterPro" id="IPR036412">
    <property type="entry name" value="HAD-like_sf"/>
</dbReference>
<dbReference type="InterPro" id="IPR023198">
    <property type="entry name" value="PGP-like_dom2"/>
</dbReference>
<dbReference type="NCBIfam" id="TIGR01509">
    <property type="entry name" value="HAD-SF-IA-v3"/>
    <property type="match status" value="1"/>
</dbReference>
<evidence type="ECO:0000313" key="5">
    <source>
        <dbReference type="EMBL" id="KZE68988.1"/>
    </source>
</evidence>
<accession>A0A163SFY7</accession>
<dbReference type="GO" id="GO:0016791">
    <property type="term" value="F:phosphatase activity"/>
    <property type="evidence" value="ECO:0007669"/>
    <property type="project" value="TreeGrafter"/>
</dbReference>
<dbReference type="RefSeq" id="WP_066236335.1">
    <property type="nucleotide sequence ID" value="NZ_LRFC01000001.1"/>
</dbReference>
<dbReference type="EMBL" id="LRFC01000001">
    <property type="protein sequence ID" value="KZE68988.1"/>
    <property type="molecule type" value="Genomic_DNA"/>
</dbReference>
<dbReference type="PANTHER" id="PTHR46470:SF2">
    <property type="entry name" value="GLYCERALDEHYDE 3-PHOSPHATE PHOSPHATASE"/>
    <property type="match status" value="1"/>
</dbReference>
<gene>
    <name evidence="5" type="ORF">AWM68_01600</name>
</gene>
<dbReference type="GO" id="GO:0046872">
    <property type="term" value="F:metal ion binding"/>
    <property type="evidence" value="ECO:0007669"/>
    <property type="project" value="UniProtKB-KW"/>
</dbReference>
<keyword evidence="3" id="KW-0378">Hydrolase</keyword>
<dbReference type="SFLD" id="SFLDG01129">
    <property type="entry name" value="C1.5:_HAD__Beta-PGM__Phosphata"/>
    <property type="match status" value="1"/>
</dbReference>
<dbReference type="Pfam" id="PF00702">
    <property type="entry name" value="Hydrolase"/>
    <property type="match status" value="1"/>
</dbReference>
<proteinExistence type="predicted"/>
<dbReference type="OrthoDB" id="9809962at2"/>
<dbReference type="Gene3D" id="3.40.50.1000">
    <property type="entry name" value="HAD superfamily/HAD-like"/>
    <property type="match status" value="1"/>
</dbReference>
<name>A0A163SFY7_9BACL</name>
<dbReference type="GO" id="GO:0044281">
    <property type="term" value="P:small molecule metabolic process"/>
    <property type="evidence" value="ECO:0007669"/>
    <property type="project" value="UniProtKB-ARBA"/>
</dbReference>
<dbReference type="AlphaFoldDB" id="A0A163SFY7"/>
<comment type="cofactor">
    <cofactor evidence="1">
        <name>Mg(2+)</name>
        <dbReference type="ChEBI" id="CHEBI:18420"/>
    </cofactor>
</comment>
<reference evidence="6" key="1">
    <citation type="submission" date="2016-01" db="EMBL/GenBank/DDBJ databases">
        <title>Draft genome of Chromobacterium sp. F49.</title>
        <authorList>
            <person name="Hong K.W."/>
        </authorList>
    </citation>
    <scope>NUCLEOTIDE SEQUENCE [LARGE SCALE GENOMIC DNA]</scope>
    <source>
        <strain evidence="6">P7IIIA</strain>
    </source>
</reference>
<sequence>MIKAVFFDLYETLITEWEDGKKKVTYSTDLLGLDQKIFKSEWDRRREFRMDGTFPDHQSVLRDILSSQGISHNPEVIEDIHQARVSAKAAAFQEIHGEVLELLRTLIDRRIKLGLISNAAPEEVYAWPSCILADYFDEVIFSYVVRVAKPNKQIYQIGCERLGVIPQESIFIGDGGANELVGAADFGMNAYHATWFLPETISEKIYGFPKLKKPLDLLEQECIKLAQV</sequence>
<keyword evidence="6" id="KW-1185">Reference proteome</keyword>
<dbReference type="InterPro" id="IPR023214">
    <property type="entry name" value="HAD_sf"/>
</dbReference>
<dbReference type="Proteomes" id="UP000076567">
    <property type="component" value="Unassembled WGS sequence"/>
</dbReference>
<keyword evidence="2" id="KW-0479">Metal-binding</keyword>
<dbReference type="SUPFAM" id="SSF56784">
    <property type="entry name" value="HAD-like"/>
    <property type="match status" value="1"/>
</dbReference>